<dbReference type="RefSeq" id="WP_354643030.1">
    <property type="nucleotide sequence ID" value="NZ_CP159872.1"/>
</dbReference>
<sequence length="97" mass="10259">MKSTTDMPVIACTTLDDRRFAELAARTGLEPELAQRYASDPVAVLAEFGLSAAEPLYLDEILTDAELILIEDLDRPAAGLVPDSTISWTAPAPAAGA</sequence>
<proteinExistence type="predicted"/>
<evidence type="ECO:0000313" key="1">
    <source>
        <dbReference type="EMBL" id="XCM82104.1"/>
    </source>
</evidence>
<reference evidence="1" key="1">
    <citation type="submission" date="2024-06" db="EMBL/GenBank/DDBJ databases">
        <title>The genome sequences of Kitasatospora sp. strain HUAS MG31.</title>
        <authorList>
            <person name="Mo P."/>
        </authorList>
    </citation>
    <scope>NUCLEOTIDE SEQUENCE</scope>
    <source>
        <strain evidence="1">HUAS MG31</strain>
    </source>
</reference>
<protein>
    <submittedName>
        <fullName evidence="1">Uncharacterized protein</fullName>
    </submittedName>
</protein>
<gene>
    <name evidence="1" type="ORF">ABWK59_25960</name>
</gene>
<name>A0AAU8K4B7_9ACTN</name>
<dbReference type="EMBL" id="CP159872">
    <property type="protein sequence ID" value="XCM82104.1"/>
    <property type="molecule type" value="Genomic_DNA"/>
</dbReference>
<organism evidence="1">
    <name type="scientific">Kitasatospora camelliae</name>
    <dbReference type="NCBI Taxonomy" id="3156397"/>
    <lineage>
        <taxon>Bacteria</taxon>
        <taxon>Bacillati</taxon>
        <taxon>Actinomycetota</taxon>
        <taxon>Actinomycetes</taxon>
        <taxon>Kitasatosporales</taxon>
        <taxon>Streptomycetaceae</taxon>
        <taxon>Kitasatospora</taxon>
    </lineage>
</organism>
<accession>A0AAU8K4B7</accession>
<dbReference type="KEGG" id="kcm:ABWK59_25960"/>
<dbReference type="AlphaFoldDB" id="A0AAU8K4B7"/>